<comment type="caution">
    <text evidence="4">The sequence shown here is derived from an EMBL/GenBank/DDBJ whole genome shotgun (WGS) entry which is preliminary data.</text>
</comment>
<dbReference type="InterPro" id="IPR025711">
    <property type="entry name" value="PepSY"/>
</dbReference>
<feature type="region of interest" description="Disordered" evidence="1">
    <location>
        <begin position="25"/>
        <end position="76"/>
    </location>
</feature>
<proteinExistence type="predicted"/>
<evidence type="ECO:0000256" key="2">
    <source>
        <dbReference type="SAM" id="SignalP"/>
    </source>
</evidence>
<dbReference type="EMBL" id="JAELVF020000001">
    <property type="protein sequence ID" value="MBU7596346.1"/>
    <property type="molecule type" value="Genomic_DNA"/>
</dbReference>
<dbReference type="RefSeq" id="WP_211039881.1">
    <property type="nucleotide sequence ID" value="NZ_JAELVF020000001.1"/>
</dbReference>
<feature type="chain" id="PRO_5037097616" evidence="2">
    <location>
        <begin position="28"/>
        <end position="232"/>
    </location>
</feature>
<feature type="compositionally biased region" description="Basic and acidic residues" evidence="1">
    <location>
        <begin position="49"/>
        <end position="62"/>
    </location>
</feature>
<dbReference type="AlphaFoldDB" id="A0A949N6F1"/>
<keyword evidence="5" id="KW-1185">Reference proteome</keyword>
<evidence type="ECO:0000256" key="1">
    <source>
        <dbReference type="SAM" id="MobiDB-lite"/>
    </source>
</evidence>
<dbReference type="Proteomes" id="UP000694501">
    <property type="component" value="Unassembled WGS sequence"/>
</dbReference>
<evidence type="ECO:0000313" key="4">
    <source>
        <dbReference type="EMBL" id="MBU7596346.1"/>
    </source>
</evidence>
<accession>A0A949N6F1</accession>
<gene>
    <name evidence="4" type="ORF">JGS22_001495</name>
</gene>
<evidence type="ECO:0000313" key="5">
    <source>
        <dbReference type="Proteomes" id="UP000694501"/>
    </source>
</evidence>
<feature type="signal peptide" evidence="2">
    <location>
        <begin position="1"/>
        <end position="27"/>
    </location>
</feature>
<feature type="region of interest" description="Disordered" evidence="1">
    <location>
        <begin position="188"/>
        <end position="232"/>
    </location>
</feature>
<feature type="compositionally biased region" description="Acidic residues" evidence="1">
    <location>
        <begin position="211"/>
        <end position="232"/>
    </location>
</feature>
<dbReference type="Gene3D" id="3.10.450.40">
    <property type="match status" value="2"/>
</dbReference>
<feature type="domain" description="PepSY" evidence="3">
    <location>
        <begin position="69"/>
        <end position="110"/>
    </location>
</feature>
<protein>
    <submittedName>
        <fullName evidence="4">PepSY domain-containing protein</fullName>
    </submittedName>
</protein>
<reference evidence="4" key="1">
    <citation type="submission" date="2021-06" db="EMBL/GenBank/DDBJ databases">
        <title>Sequencing of actinobacteria type strains.</title>
        <authorList>
            <person name="Nguyen G.-S."/>
            <person name="Wentzel A."/>
        </authorList>
    </citation>
    <scope>NUCLEOTIDE SEQUENCE</scope>
    <source>
        <strain evidence="4">P38-E01</strain>
    </source>
</reference>
<sequence length="232" mass="25267">MKRNVIIATLAAAGVAGGAVLAGTAFADDGDDRKPASRTLNAGADDAGSDDRDDRGGSKDGKGNGGSWISAEQAVGQALKAEPGHAYKLELEDDDRVWEVDILTEDGEWRRVDVARKGGEVVSSRTDDDDDRNERTAKQVRAVLADAKTSLADAARIANERVPGTIDEIDLEKRGTVWKVDFEKVDGRDDDDDVELRVNVESGKATVHDDDRDDDRDDRDDRDDDRDDRDDD</sequence>
<keyword evidence="2" id="KW-0732">Signal</keyword>
<organism evidence="4 5">
    <name type="scientific">Streptomyces tardus</name>
    <dbReference type="NCBI Taxonomy" id="2780544"/>
    <lineage>
        <taxon>Bacteria</taxon>
        <taxon>Bacillati</taxon>
        <taxon>Actinomycetota</taxon>
        <taxon>Actinomycetes</taxon>
        <taxon>Kitasatosporales</taxon>
        <taxon>Streptomycetaceae</taxon>
        <taxon>Streptomyces</taxon>
    </lineage>
</organism>
<evidence type="ECO:0000259" key="3">
    <source>
        <dbReference type="Pfam" id="PF03413"/>
    </source>
</evidence>
<feature type="domain" description="PepSY" evidence="3">
    <location>
        <begin position="150"/>
        <end position="204"/>
    </location>
</feature>
<name>A0A949N6F1_9ACTN</name>
<dbReference type="Pfam" id="PF03413">
    <property type="entry name" value="PepSY"/>
    <property type="match status" value="2"/>
</dbReference>